<dbReference type="EMBL" id="PRDM01000004">
    <property type="protein sequence ID" value="MBE8727002.1"/>
    <property type="molecule type" value="Genomic_DNA"/>
</dbReference>
<protein>
    <recommendedName>
        <fullName evidence="3">CBM-cenC domain-containing protein</fullName>
    </recommendedName>
</protein>
<dbReference type="Gene3D" id="2.60.120.260">
    <property type="entry name" value="Galactose-binding domain-like"/>
    <property type="match status" value="1"/>
</dbReference>
<dbReference type="RefSeq" id="WP_194140172.1">
    <property type="nucleotide sequence ID" value="NZ_PRDM01000004.1"/>
</dbReference>
<evidence type="ECO:0000313" key="4">
    <source>
        <dbReference type="EMBL" id="MBE8727002.1"/>
    </source>
</evidence>
<keyword evidence="1" id="KW-0378">Hydrolase</keyword>
<feature type="domain" description="CBM-cenC" evidence="3">
    <location>
        <begin position="21"/>
        <end position="152"/>
    </location>
</feature>
<name>A0ABR9TPS1_9FLAO</name>
<feature type="signal peptide" evidence="2">
    <location>
        <begin position="1"/>
        <end position="18"/>
    </location>
</feature>
<dbReference type="Pfam" id="PF02018">
    <property type="entry name" value="CBM_4_9"/>
    <property type="match status" value="1"/>
</dbReference>
<feature type="chain" id="PRO_5046426066" description="CBM-cenC domain-containing protein" evidence="2">
    <location>
        <begin position="19"/>
        <end position="179"/>
    </location>
</feature>
<accession>A0ABR9TPS1</accession>
<keyword evidence="2" id="KW-0732">Signal</keyword>
<sequence>MKQLLFLSVLFLTTIANAQTNLIKNGGFESDFIDWRGEENAMTSPYDKKSGKNSANINQFVGAEWKALDQVITIPKNTFAVECSVWMKADEIEEQKEPYKAGVVILEFTDAGDKQISTENIAQAKGTTEWIYYKKIIKVPADAKTIRIMLALAQTNGTVFFDDAKIIALNEAEYLKLTN</sequence>
<organism evidence="4 5">
    <name type="scientific">Flavobacterium hungaricum</name>
    <dbReference type="NCBI Taxonomy" id="2082725"/>
    <lineage>
        <taxon>Bacteria</taxon>
        <taxon>Pseudomonadati</taxon>
        <taxon>Bacteroidota</taxon>
        <taxon>Flavobacteriia</taxon>
        <taxon>Flavobacteriales</taxon>
        <taxon>Flavobacteriaceae</taxon>
        <taxon>Flavobacterium</taxon>
    </lineage>
</organism>
<comment type="caution">
    <text evidence="4">The sequence shown here is derived from an EMBL/GenBank/DDBJ whole genome shotgun (WGS) entry which is preliminary data.</text>
</comment>
<reference evidence="4 5" key="1">
    <citation type="submission" date="2018-07" db="EMBL/GenBank/DDBJ databases">
        <title>Genome assembly of strain KB82.</title>
        <authorList>
            <person name="Kukolya J."/>
            <person name="Horvath B."/>
            <person name="Nagy I."/>
            <person name="Toth A."/>
        </authorList>
    </citation>
    <scope>NUCLEOTIDE SEQUENCE [LARGE SCALE GENOMIC DNA]</scope>
    <source>
        <strain evidence="4 5">Kb82</strain>
    </source>
</reference>
<evidence type="ECO:0000259" key="3">
    <source>
        <dbReference type="Pfam" id="PF02018"/>
    </source>
</evidence>
<dbReference type="InterPro" id="IPR003305">
    <property type="entry name" value="CenC_carb-bd"/>
</dbReference>
<evidence type="ECO:0000313" key="5">
    <source>
        <dbReference type="Proteomes" id="UP000640614"/>
    </source>
</evidence>
<keyword evidence="5" id="KW-1185">Reference proteome</keyword>
<gene>
    <name evidence="4" type="ORF">C4F50_18960</name>
</gene>
<dbReference type="Proteomes" id="UP000640614">
    <property type="component" value="Unassembled WGS sequence"/>
</dbReference>
<evidence type="ECO:0000256" key="1">
    <source>
        <dbReference type="ARBA" id="ARBA00022801"/>
    </source>
</evidence>
<evidence type="ECO:0000256" key="2">
    <source>
        <dbReference type="SAM" id="SignalP"/>
    </source>
</evidence>
<proteinExistence type="predicted"/>